<evidence type="ECO:0000256" key="1">
    <source>
        <dbReference type="ARBA" id="ARBA00004123"/>
    </source>
</evidence>
<keyword evidence="3" id="KW-0677">Repeat</keyword>
<dbReference type="Proteomes" id="UP000694389">
    <property type="component" value="Unassembled WGS sequence"/>
</dbReference>
<keyword evidence="2" id="KW-0479">Metal-binding</keyword>
<evidence type="ECO:0000259" key="8">
    <source>
        <dbReference type="PROSITE" id="PS50157"/>
    </source>
</evidence>
<evidence type="ECO:0000256" key="3">
    <source>
        <dbReference type="ARBA" id="ARBA00022737"/>
    </source>
</evidence>
<keyword evidence="10" id="KW-1185">Reference proteome</keyword>
<dbReference type="PROSITE" id="PS00028">
    <property type="entry name" value="ZINC_FINGER_C2H2_1"/>
    <property type="match status" value="2"/>
</dbReference>
<evidence type="ECO:0000256" key="7">
    <source>
        <dbReference type="PROSITE-ProRule" id="PRU00042"/>
    </source>
</evidence>
<dbReference type="GO" id="GO:0000981">
    <property type="term" value="F:DNA-binding transcription factor activity, RNA polymerase II-specific"/>
    <property type="evidence" value="ECO:0007669"/>
    <property type="project" value="TreeGrafter"/>
</dbReference>
<organism evidence="9 10">
    <name type="scientific">Dicentrarchus labrax</name>
    <name type="common">European seabass</name>
    <name type="synonym">Morone labrax</name>
    <dbReference type="NCBI Taxonomy" id="13489"/>
    <lineage>
        <taxon>Eukaryota</taxon>
        <taxon>Metazoa</taxon>
        <taxon>Chordata</taxon>
        <taxon>Craniata</taxon>
        <taxon>Vertebrata</taxon>
        <taxon>Euteleostomi</taxon>
        <taxon>Actinopterygii</taxon>
        <taxon>Neopterygii</taxon>
        <taxon>Teleostei</taxon>
        <taxon>Neoteleostei</taxon>
        <taxon>Acanthomorphata</taxon>
        <taxon>Eupercaria</taxon>
        <taxon>Moronidae</taxon>
        <taxon>Dicentrarchus</taxon>
    </lineage>
</organism>
<dbReference type="FunFam" id="3.30.160.60:FF:000624">
    <property type="entry name" value="zinc finger protein 697"/>
    <property type="match status" value="1"/>
</dbReference>
<dbReference type="PANTHER" id="PTHR24394:SF44">
    <property type="entry name" value="ZINC FINGER PROTEIN 271-LIKE"/>
    <property type="match status" value="1"/>
</dbReference>
<reference evidence="9" key="1">
    <citation type="submission" date="2025-08" db="UniProtKB">
        <authorList>
            <consortium name="Ensembl"/>
        </authorList>
    </citation>
    <scope>IDENTIFICATION</scope>
</reference>
<keyword evidence="4 7" id="KW-0863">Zinc-finger</keyword>
<feature type="domain" description="C2H2-type" evidence="8">
    <location>
        <begin position="1"/>
        <end position="20"/>
    </location>
</feature>
<feature type="domain" description="C2H2-type" evidence="8">
    <location>
        <begin position="49"/>
        <end position="76"/>
    </location>
</feature>
<protein>
    <recommendedName>
        <fullName evidence="8">C2H2-type domain-containing protein</fullName>
    </recommendedName>
</protein>
<dbReference type="GeneTree" id="ENSGT01150000286971"/>
<dbReference type="PROSITE" id="PS50157">
    <property type="entry name" value="ZINC_FINGER_C2H2_2"/>
    <property type="match status" value="3"/>
</dbReference>
<dbReference type="PANTHER" id="PTHR24394">
    <property type="entry name" value="ZINC FINGER PROTEIN"/>
    <property type="match status" value="1"/>
</dbReference>
<dbReference type="GO" id="GO:0008270">
    <property type="term" value="F:zinc ion binding"/>
    <property type="evidence" value="ECO:0007669"/>
    <property type="project" value="UniProtKB-KW"/>
</dbReference>
<dbReference type="SMART" id="SM00355">
    <property type="entry name" value="ZnF_C2H2"/>
    <property type="match status" value="2"/>
</dbReference>
<dbReference type="Gene3D" id="3.30.160.60">
    <property type="entry name" value="Classic Zinc Finger"/>
    <property type="match status" value="3"/>
</dbReference>
<comment type="subcellular location">
    <subcellularLocation>
        <location evidence="1">Nucleus</location>
    </subcellularLocation>
</comment>
<evidence type="ECO:0000256" key="5">
    <source>
        <dbReference type="ARBA" id="ARBA00022833"/>
    </source>
</evidence>
<keyword evidence="5" id="KW-0862">Zinc</keyword>
<evidence type="ECO:0000256" key="6">
    <source>
        <dbReference type="ARBA" id="ARBA00023242"/>
    </source>
</evidence>
<sequence>SFMKETSLKRHELIHTGERPHQCTVCGKTFLTSGYLKSHMRIHTGEKPFRCDICDKAFLHKKSLWEHSLTHNVKIEPSFTDEVRIEFQ</sequence>
<dbReference type="InterPro" id="IPR036236">
    <property type="entry name" value="Znf_C2H2_sf"/>
</dbReference>
<keyword evidence="6" id="KW-0539">Nucleus</keyword>
<reference evidence="9" key="2">
    <citation type="submission" date="2025-09" db="UniProtKB">
        <authorList>
            <consortium name="Ensembl"/>
        </authorList>
    </citation>
    <scope>IDENTIFICATION</scope>
</reference>
<dbReference type="AlphaFoldDB" id="A0A8P4K6R8"/>
<evidence type="ECO:0000256" key="4">
    <source>
        <dbReference type="ARBA" id="ARBA00022771"/>
    </source>
</evidence>
<dbReference type="FunFam" id="3.30.160.60:FF:000533">
    <property type="entry name" value="Zinc finger protein"/>
    <property type="match status" value="1"/>
</dbReference>
<feature type="domain" description="C2H2-type" evidence="8">
    <location>
        <begin position="21"/>
        <end position="48"/>
    </location>
</feature>
<evidence type="ECO:0000313" key="9">
    <source>
        <dbReference type="Ensembl" id="ENSDLAP00005068968.1"/>
    </source>
</evidence>
<evidence type="ECO:0000256" key="2">
    <source>
        <dbReference type="ARBA" id="ARBA00022723"/>
    </source>
</evidence>
<name>A0A8P4K6R8_DICLA</name>
<evidence type="ECO:0000313" key="10">
    <source>
        <dbReference type="Proteomes" id="UP000694389"/>
    </source>
</evidence>
<proteinExistence type="predicted"/>
<dbReference type="InterPro" id="IPR013087">
    <property type="entry name" value="Znf_C2H2_type"/>
</dbReference>
<accession>A0A8P4K6R8</accession>
<dbReference type="GO" id="GO:0005634">
    <property type="term" value="C:nucleus"/>
    <property type="evidence" value="ECO:0007669"/>
    <property type="project" value="UniProtKB-SubCell"/>
</dbReference>
<dbReference type="Pfam" id="PF13465">
    <property type="entry name" value="zf-H2C2_2"/>
    <property type="match status" value="2"/>
</dbReference>
<dbReference type="Ensembl" id="ENSDLAT00005079240.1">
    <property type="protein sequence ID" value="ENSDLAP00005068968.1"/>
    <property type="gene ID" value="ENSDLAG00005026892.1"/>
</dbReference>
<dbReference type="SUPFAM" id="SSF57667">
    <property type="entry name" value="beta-beta-alpha zinc fingers"/>
    <property type="match status" value="1"/>
</dbReference>